<accession>A0A1M5QDR2</accession>
<reference evidence="1 2" key="1">
    <citation type="submission" date="2016-11" db="EMBL/GenBank/DDBJ databases">
        <authorList>
            <person name="Jaros S."/>
            <person name="Januszkiewicz K."/>
            <person name="Wedrychowicz H."/>
        </authorList>
    </citation>
    <scope>NUCLEOTIDE SEQUENCE [LARGE SCALE GENOMIC DNA]</scope>
    <source>
        <strain evidence="1 2">DSM 45408</strain>
    </source>
</reference>
<dbReference type="GO" id="GO:0030639">
    <property type="term" value="P:polyketide biosynthetic process"/>
    <property type="evidence" value="ECO:0007669"/>
    <property type="project" value="InterPro"/>
</dbReference>
<dbReference type="InterPro" id="IPR011008">
    <property type="entry name" value="Dimeric_a/b-barrel"/>
</dbReference>
<keyword evidence="2" id="KW-1185">Reference proteome</keyword>
<proteinExistence type="predicted"/>
<dbReference type="Proteomes" id="UP000184471">
    <property type="component" value="Unassembled WGS sequence"/>
</dbReference>
<name>A0A1M5QDR2_9ACTN</name>
<dbReference type="OrthoDB" id="4147507at2"/>
<dbReference type="SUPFAM" id="SSF54909">
    <property type="entry name" value="Dimeric alpha+beta barrel"/>
    <property type="match status" value="1"/>
</dbReference>
<dbReference type="RefSeq" id="WP_073422207.1">
    <property type="nucleotide sequence ID" value="NZ_FQVX01000004.1"/>
</dbReference>
<gene>
    <name evidence="1" type="ORF">SAMN05444351_4098</name>
</gene>
<dbReference type="InterPro" id="IPR038474">
    <property type="entry name" value="Polyketide_synth_cyclase_sf"/>
</dbReference>
<dbReference type="STRING" id="1070870.SAMN05444351_4098"/>
<dbReference type="Gene3D" id="3.30.70.1090">
    <property type="entry name" value="Dimeric alpha+beta barrel"/>
    <property type="match status" value="1"/>
</dbReference>
<evidence type="ECO:0000313" key="1">
    <source>
        <dbReference type="EMBL" id="SHH12031.1"/>
    </source>
</evidence>
<dbReference type="InterPro" id="IPR006765">
    <property type="entry name" value="Polyketide_synth_cyclase"/>
</dbReference>
<organism evidence="1 2">
    <name type="scientific">Geodermatophilus nigrescens</name>
    <dbReference type="NCBI Taxonomy" id="1070870"/>
    <lineage>
        <taxon>Bacteria</taxon>
        <taxon>Bacillati</taxon>
        <taxon>Actinomycetota</taxon>
        <taxon>Actinomycetes</taxon>
        <taxon>Geodermatophilales</taxon>
        <taxon>Geodermatophilaceae</taxon>
        <taxon>Geodermatophilus</taxon>
    </lineage>
</organism>
<dbReference type="EMBL" id="FQVX01000004">
    <property type="protein sequence ID" value="SHH12031.1"/>
    <property type="molecule type" value="Genomic_DNA"/>
</dbReference>
<evidence type="ECO:0000313" key="2">
    <source>
        <dbReference type="Proteomes" id="UP000184471"/>
    </source>
</evidence>
<dbReference type="Pfam" id="PF04673">
    <property type="entry name" value="Cyclase_polyket"/>
    <property type="match status" value="1"/>
</dbReference>
<sequence>MHQTMIIARMTPADAERVADVFARSDATSMPHEIGVRHRSLFTFHELYVHLIEFDRPPAEAMRVAQGLPAFRSVSEELRPYIAAYDPGWRSPQDAMARRFYEWSADRP</sequence>
<dbReference type="AlphaFoldDB" id="A0A1M5QDR2"/>
<protein>
    <submittedName>
        <fullName evidence="1">Cyclase</fullName>
    </submittedName>
</protein>